<reference evidence="2" key="2">
    <citation type="submission" date="2020-09" db="EMBL/GenBank/DDBJ databases">
        <authorList>
            <person name="Sun Q."/>
            <person name="Ohkuma M."/>
        </authorList>
    </citation>
    <scope>NUCLEOTIDE SEQUENCE</scope>
    <source>
        <strain evidence="2">JCM 17251</strain>
    </source>
</reference>
<name>A0A918CYE5_9BACI</name>
<comment type="caution">
    <text evidence="2">The sequence shown here is derived from an EMBL/GenBank/DDBJ whole genome shotgun (WGS) entry which is preliminary data.</text>
</comment>
<gene>
    <name evidence="2" type="ORF">GCM10007971_00450</name>
</gene>
<accession>A0A918CYE5</accession>
<dbReference type="EMBL" id="BMOS01000001">
    <property type="protein sequence ID" value="GGN48615.1"/>
    <property type="molecule type" value="Genomic_DNA"/>
</dbReference>
<protein>
    <submittedName>
        <fullName evidence="2">Cell division protein FtsA</fullName>
    </submittedName>
</protein>
<evidence type="ECO:0000313" key="3">
    <source>
        <dbReference type="Proteomes" id="UP000624041"/>
    </source>
</evidence>
<sequence>MENIIFALDIGTRSVTGVIVKKDEDSIQLIDYCMIEHEARSMRDGQIHDVPAVTATIKKVKKSLEISYGSPLHKVCVAAAGRSLKTIEASATIDLTKFPIKNEEDVKHLELAALQAAQEKLGAKKYADSYQNYHCVGYSLLYYKLDKERIGSLIKQTGNEASAEVIATFLPKVVVESLLTAVKMANLEVEAMTLEPIAALHVLIPESMRRLNVVLVDIGAGTSDIAITEHGTVVSYGMVPLAGDEITEALSDQYLLDFPEAEKVKRKVVLENETEIEDILGFTSTITYDAFVDHIKDEINRLATVIAEEIKKLNGKAPRAVMLVGGGSLTPTIANEIAVNLNLPPNRVAIRGVEAIQQLQPNAAFPSGPIFVTPIGIAITAKERPVQYTEIIINEETIRLFEVNEQTIGDALIQAGLKIHNYYGKPGIAAMIKVNGKEVTIPGGFGESPTIYLNDKPATTETRIKQMDVIKLEKGRDGDAAAITLEELIGETEPIRVKFNDTFYSLGTKYTVNGKPKSPSYYVQDKDDIHWSRLESVQDFLDYYELRKDVNLEFPIIVNQKKIDLPVGKTTILVNDKEATTETVLHDGDELKFTSAKTPTVKDIFEYLGKSDSYSIQVTFNKEPVSLYKPAYMVTNMEKILHNDSELHPYIRLTMKERETPSFVFQDVFRHVALDLTHATGNFKLYCNDERAGFDTPIHDRDALAIVWDD</sequence>
<proteinExistence type="predicted"/>
<feature type="domain" description="SHS2" evidence="1">
    <location>
        <begin position="5"/>
        <end position="203"/>
    </location>
</feature>
<keyword evidence="2" id="KW-0131">Cell cycle</keyword>
<dbReference type="GO" id="GO:0051301">
    <property type="term" value="P:cell division"/>
    <property type="evidence" value="ECO:0007669"/>
    <property type="project" value="UniProtKB-KW"/>
</dbReference>
<dbReference type="InterPro" id="IPR003494">
    <property type="entry name" value="SHS2_FtsA"/>
</dbReference>
<dbReference type="Gene3D" id="3.30.420.40">
    <property type="match status" value="2"/>
</dbReference>
<organism evidence="2 3">
    <name type="scientific">Oceanobacillus indicireducens</name>
    <dbReference type="NCBI Taxonomy" id="1004261"/>
    <lineage>
        <taxon>Bacteria</taxon>
        <taxon>Bacillati</taxon>
        <taxon>Bacillota</taxon>
        <taxon>Bacilli</taxon>
        <taxon>Bacillales</taxon>
        <taxon>Bacillaceae</taxon>
        <taxon>Oceanobacillus</taxon>
    </lineage>
</organism>
<keyword evidence="2" id="KW-0132">Cell division</keyword>
<dbReference type="Pfam" id="PF14450">
    <property type="entry name" value="FtsA"/>
    <property type="match status" value="1"/>
</dbReference>
<evidence type="ECO:0000259" key="1">
    <source>
        <dbReference type="SMART" id="SM00842"/>
    </source>
</evidence>
<dbReference type="CDD" id="cd24004">
    <property type="entry name" value="ASKHA_NBD_PilM-like"/>
    <property type="match status" value="1"/>
</dbReference>
<dbReference type="Proteomes" id="UP000624041">
    <property type="component" value="Unassembled WGS sequence"/>
</dbReference>
<dbReference type="PANTHER" id="PTHR32432">
    <property type="entry name" value="CELL DIVISION PROTEIN FTSA-RELATED"/>
    <property type="match status" value="1"/>
</dbReference>
<evidence type="ECO:0000313" key="2">
    <source>
        <dbReference type="EMBL" id="GGN48615.1"/>
    </source>
</evidence>
<dbReference type="SUPFAM" id="SSF53067">
    <property type="entry name" value="Actin-like ATPase domain"/>
    <property type="match status" value="2"/>
</dbReference>
<dbReference type="AlphaFoldDB" id="A0A918CYE5"/>
<dbReference type="PANTHER" id="PTHR32432:SF3">
    <property type="entry name" value="ETHANOLAMINE UTILIZATION PROTEIN EUTJ"/>
    <property type="match status" value="1"/>
</dbReference>
<dbReference type="RefSeq" id="WP_188855544.1">
    <property type="nucleotide sequence ID" value="NZ_BMOS01000001.1"/>
</dbReference>
<dbReference type="SMART" id="SM00842">
    <property type="entry name" value="FtsA"/>
    <property type="match status" value="1"/>
</dbReference>
<dbReference type="InterPro" id="IPR050696">
    <property type="entry name" value="FtsA/MreB"/>
</dbReference>
<dbReference type="InterPro" id="IPR043129">
    <property type="entry name" value="ATPase_NBD"/>
</dbReference>
<keyword evidence="3" id="KW-1185">Reference proteome</keyword>
<reference evidence="2" key="1">
    <citation type="journal article" date="2014" name="Int. J. Syst. Evol. Microbiol.">
        <title>Complete genome sequence of Corynebacterium casei LMG S-19264T (=DSM 44701T), isolated from a smear-ripened cheese.</title>
        <authorList>
            <consortium name="US DOE Joint Genome Institute (JGI-PGF)"/>
            <person name="Walter F."/>
            <person name="Albersmeier A."/>
            <person name="Kalinowski J."/>
            <person name="Ruckert C."/>
        </authorList>
    </citation>
    <scope>NUCLEOTIDE SEQUENCE</scope>
    <source>
        <strain evidence="2">JCM 17251</strain>
    </source>
</reference>